<dbReference type="FunFam" id="2.20.100.10:FF:000005">
    <property type="entry name" value="ADAM metallopeptidase with thrombospondin type 1 motif 9"/>
    <property type="match status" value="1"/>
</dbReference>
<keyword evidence="3" id="KW-0732">Signal</keyword>
<dbReference type="PROSITE" id="PS50900">
    <property type="entry name" value="PLAC"/>
    <property type="match status" value="1"/>
</dbReference>
<dbReference type="PROSITE" id="PS50092">
    <property type="entry name" value="TSP1"/>
    <property type="match status" value="5"/>
</dbReference>
<dbReference type="SUPFAM" id="SSF82895">
    <property type="entry name" value="TSP-1 type 1 repeat"/>
    <property type="match status" value="6"/>
</dbReference>
<dbReference type="AlphaFoldDB" id="H2YS02"/>
<evidence type="ECO:0000256" key="4">
    <source>
        <dbReference type="ARBA" id="ARBA00022737"/>
    </source>
</evidence>
<reference evidence="8" key="1">
    <citation type="submission" date="2003-08" db="EMBL/GenBank/DDBJ databases">
        <authorList>
            <person name="Birren B."/>
            <person name="Nusbaum C."/>
            <person name="Abebe A."/>
            <person name="Abouelleil A."/>
            <person name="Adekoya E."/>
            <person name="Ait-zahra M."/>
            <person name="Allen N."/>
            <person name="Allen T."/>
            <person name="An P."/>
            <person name="Anderson M."/>
            <person name="Anderson S."/>
            <person name="Arachchi H."/>
            <person name="Armbruster J."/>
            <person name="Bachantsang P."/>
            <person name="Baldwin J."/>
            <person name="Barry A."/>
            <person name="Bayul T."/>
            <person name="Blitshsteyn B."/>
            <person name="Bloom T."/>
            <person name="Blye J."/>
            <person name="Boguslavskiy L."/>
            <person name="Borowsky M."/>
            <person name="Boukhgalter B."/>
            <person name="Brunache A."/>
            <person name="Butler J."/>
            <person name="Calixte N."/>
            <person name="Calvo S."/>
            <person name="Camarata J."/>
            <person name="Campo K."/>
            <person name="Chang J."/>
            <person name="Cheshatsang Y."/>
            <person name="Citroen M."/>
            <person name="Collymore A."/>
            <person name="Considine T."/>
            <person name="Cook A."/>
            <person name="Cooke P."/>
            <person name="Corum B."/>
            <person name="Cuomo C."/>
            <person name="David R."/>
            <person name="Dawoe T."/>
            <person name="Degray S."/>
            <person name="Dodge S."/>
            <person name="Dooley K."/>
            <person name="Dorje P."/>
            <person name="Dorjee K."/>
            <person name="Dorris L."/>
            <person name="Duffey N."/>
            <person name="Dupes A."/>
            <person name="Elkins T."/>
            <person name="Engels R."/>
            <person name="Erickson J."/>
            <person name="Farina A."/>
            <person name="Faro S."/>
            <person name="Ferreira P."/>
            <person name="Fischer H."/>
            <person name="Fitzgerald M."/>
            <person name="Foley K."/>
            <person name="Gage D."/>
            <person name="Galagan J."/>
            <person name="Gearin G."/>
            <person name="Gnerre S."/>
            <person name="Gnirke A."/>
            <person name="Goyette A."/>
            <person name="Graham J."/>
            <person name="Grandbois E."/>
            <person name="Gyaltsen K."/>
            <person name="Hafez N."/>
            <person name="Hagopian D."/>
            <person name="Hagos B."/>
            <person name="Hall J."/>
            <person name="Hatcher B."/>
            <person name="Heller A."/>
            <person name="Higgins H."/>
            <person name="Honan T."/>
            <person name="Horn A."/>
            <person name="Houde N."/>
            <person name="Hughes L."/>
            <person name="Hulme W."/>
            <person name="Husby E."/>
            <person name="Iliev I."/>
            <person name="Jaffe D."/>
            <person name="Jones C."/>
            <person name="Kamal M."/>
            <person name="Kamat A."/>
            <person name="Kamvysselis M."/>
            <person name="Karlsson E."/>
            <person name="Kells C."/>
            <person name="Kieu A."/>
            <person name="Kisner P."/>
            <person name="Kodira C."/>
            <person name="Kulbokas E."/>
            <person name="Labutti K."/>
            <person name="Lama D."/>
            <person name="Landers T."/>
            <person name="Leger J."/>
            <person name="Levine S."/>
            <person name="Lewis D."/>
            <person name="Lewis T."/>
            <person name="Lindblad-toh K."/>
            <person name="Liu X."/>
            <person name="Lokyitsang T."/>
            <person name="Lokyitsang Y."/>
            <person name="Lucien O."/>
            <person name="Lui A."/>
            <person name="Ma L.J."/>
            <person name="Mabbitt R."/>
            <person name="Macdonald J."/>
            <person name="Maclean C."/>
            <person name="Major J."/>
            <person name="Manning J."/>
            <person name="Marabella R."/>
            <person name="Maru K."/>
            <person name="Matthews C."/>
            <person name="Mauceli E."/>
            <person name="Mccarthy M."/>
            <person name="Mcdonough S."/>
            <person name="Mcghee T."/>
            <person name="Meldrim J."/>
            <person name="Meneus L."/>
            <person name="Mesirov J."/>
            <person name="Mihalev A."/>
            <person name="Mihova T."/>
            <person name="Mikkelsen T."/>
            <person name="Mlenga V."/>
            <person name="Moru K."/>
            <person name="Mozes J."/>
            <person name="Mulrain L."/>
            <person name="Munson G."/>
            <person name="Naylor J."/>
            <person name="Newes C."/>
            <person name="Nguyen C."/>
            <person name="Nguyen N."/>
            <person name="Nguyen T."/>
            <person name="Nicol R."/>
            <person name="Nielsen C."/>
            <person name="Nizzari M."/>
            <person name="Norbu C."/>
            <person name="Norbu N."/>
            <person name="O'donnell P."/>
            <person name="Okoawo O."/>
            <person name="O'leary S."/>
            <person name="Omotosho B."/>
            <person name="O'neill K."/>
            <person name="Osman S."/>
            <person name="Parker S."/>
            <person name="Perrin D."/>
            <person name="Phunkhang P."/>
            <person name="Piqani B."/>
            <person name="Purcell S."/>
            <person name="Rachupka T."/>
            <person name="Ramasamy U."/>
            <person name="Rameau R."/>
            <person name="Ray V."/>
            <person name="Raymond C."/>
            <person name="Retta R."/>
            <person name="Richardson S."/>
            <person name="Rise C."/>
            <person name="Rodriguez J."/>
            <person name="Rogers J."/>
            <person name="Rogov P."/>
            <person name="Rutman M."/>
            <person name="Schupbach R."/>
            <person name="Seaman C."/>
            <person name="Settipalli S."/>
            <person name="Sharpe T."/>
            <person name="Sheridan J."/>
            <person name="Sherpa N."/>
            <person name="Shi J."/>
            <person name="Smirnov S."/>
            <person name="Smith C."/>
            <person name="Sougnez C."/>
            <person name="Spencer B."/>
            <person name="Stalker J."/>
            <person name="Stange-thomann N."/>
            <person name="Stavropoulos S."/>
            <person name="Stetson K."/>
            <person name="Stone C."/>
            <person name="Stone S."/>
            <person name="Stubbs M."/>
            <person name="Talamas J."/>
            <person name="Tchuinga P."/>
            <person name="Tenzing P."/>
            <person name="Tesfaye S."/>
            <person name="Theodore J."/>
            <person name="Thoulutsang Y."/>
            <person name="Topham K."/>
            <person name="Towey S."/>
            <person name="Tsamla T."/>
            <person name="Tsomo N."/>
            <person name="Vallee D."/>
            <person name="Vassiliev H."/>
            <person name="Venkataraman V."/>
            <person name="Vinson J."/>
            <person name="Vo A."/>
            <person name="Wade C."/>
            <person name="Wang S."/>
            <person name="Wangchuk T."/>
            <person name="Wangdi T."/>
            <person name="Whittaker C."/>
            <person name="Wilkinson J."/>
            <person name="Wu Y."/>
            <person name="Wyman D."/>
            <person name="Yadav S."/>
            <person name="Yang S."/>
            <person name="Yang X."/>
            <person name="Yeager S."/>
            <person name="Yee E."/>
            <person name="Young G."/>
            <person name="Zainoun J."/>
            <person name="Zembeck L."/>
            <person name="Zimmer A."/>
            <person name="Zody M."/>
            <person name="Lander E."/>
        </authorList>
    </citation>
    <scope>NUCLEOTIDE SEQUENCE [LARGE SCALE GENOMIC DNA]</scope>
</reference>
<protein>
    <recommendedName>
        <fullName evidence="6">PLAC domain-containing protein</fullName>
    </recommendedName>
</protein>
<sequence>QKIGCDGRIGSGAAIDKCGVCGGNMEICRYVNGIFRTPHLTHDFHTVVIIPAGAGRINITETRNSRSCIALRSARNPSVMFINGKLKLGVLDHSGRYNVAGTQFEYNRPRFSNKGETMIATGPTNEDLEVLLFFQQENPGITYEYTIPKRNAQLPSIVGTTEPRGSSSLNGRNANERRGSRYYRKNYRNRITDAEAVDREDSSNSRRDITTVHRLNPPLLSGEPNPMGRTKWMKVGFGPCSQSCAEGTKSSNIKCIRLSTRQPVSDEYCTGQQKPRKQVRRCNRQACPAYYDVGDWLECSRTCGSGRRTRTVICRQLFSGNFTSAVSHSRCRGLSKPPSHERCLVRVCAHWAPAQEWSPCSSRCGAGTQSRHSVCKSGDGRILPNRECGSQRRPATMRTCDAGPCLTKWFITDWQQCSADCDRGQQRRNVVCINTANVPAGCPRRHQPEASRNCARSSCGVKHEWFAGKWGSCSSNCGRGIQTRKATCLSMATDGTMSVAPETNNRFPCEISEKPALQRPCNTQSCGSRWHYTQWTECSVSCGGGSRTRDVHCLDEAGLFSPLCKASHKPKAAETCNTISCFALRDPNCEDKRSDCEQLKRARLCKYKVFRDDCCATCPNPGSTHTSSLHGR</sequence>
<comment type="subcellular location">
    <subcellularLocation>
        <location evidence="1">Secreted</location>
    </subcellularLocation>
</comment>
<evidence type="ECO:0000256" key="3">
    <source>
        <dbReference type="ARBA" id="ARBA00022729"/>
    </source>
</evidence>
<dbReference type="Gene3D" id="2.20.100.10">
    <property type="entry name" value="Thrombospondin type-1 (TSP1) repeat"/>
    <property type="match status" value="6"/>
</dbReference>
<dbReference type="STRING" id="51511.ENSCSAVP00000008112"/>
<dbReference type="HOGENOM" id="CLU_000660_6_1_1"/>
<dbReference type="Proteomes" id="UP000007875">
    <property type="component" value="Unassembled WGS sequence"/>
</dbReference>
<dbReference type="Pfam" id="PF19030">
    <property type="entry name" value="TSP1_ADAMTS"/>
    <property type="match status" value="6"/>
</dbReference>
<name>H2YS02_CIOSA</name>
<evidence type="ECO:0000313" key="8">
    <source>
        <dbReference type="Proteomes" id="UP000007875"/>
    </source>
</evidence>
<dbReference type="GeneTree" id="ENSGT00940000166961"/>
<dbReference type="Ensembl" id="ENSCSAVT00000008220.1">
    <property type="protein sequence ID" value="ENSCSAVP00000008112.1"/>
    <property type="gene ID" value="ENSCSAVG00000004828.1"/>
</dbReference>
<evidence type="ECO:0000313" key="7">
    <source>
        <dbReference type="Ensembl" id="ENSCSAVP00000008112.1"/>
    </source>
</evidence>
<evidence type="ECO:0000256" key="2">
    <source>
        <dbReference type="ARBA" id="ARBA00022525"/>
    </source>
</evidence>
<dbReference type="InterPro" id="IPR010294">
    <property type="entry name" value="ADAMTS_spacer1"/>
</dbReference>
<dbReference type="InterPro" id="IPR000884">
    <property type="entry name" value="TSP1_rpt"/>
</dbReference>
<feature type="region of interest" description="Disordered" evidence="5">
    <location>
        <begin position="159"/>
        <end position="179"/>
    </location>
</feature>
<dbReference type="eggNOG" id="KOG4597">
    <property type="taxonomic scope" value="Eukaryota"/>
</dbReference>
<evidence type="ECO:0000256" key="5">
    <source>
        <dbReference type="SAM" id="MobiDB-lite"/>
    </source>
</evidence>
<feature type="compositionally biased region" description="Polar residues" evidence="5">
    <location>
        <begin position="163"/>
        <end position="173"/>
    </location>
</feature>
<evidence type="ECO:0000256" key="1">
    <source>
        <dbReference type="ARBA" id="ARBA00004613"/>
    </source>
</evidence>
<evidence type="ECO:0000259" key="6">
    <source>
        <dbReference type="PROSITE" id="PS50900"/>
    </source>
</evidence>
<dbReference type="InterPro" id="IPR010909">
    <property type="entry name" value="PLAC"/>
</dbReference>
<dbReference type="InterPro" id="IPR036383">
    <property type="entry name" value="TSP1_rpt_sf"/>
</dbReference>
<reference evidence="7" key="2">
    <citation type="submission" date="2025-08" db="UniProtKB">
        <authorList>
            <consortium name="Ensembl"/>
        </authorList>
    </citation>
    <scope>IDENTIFICATION</scope>
</reference>
<organism evidence="7 8">
    <name type="scientific">Ciona savignyi</name>
    <name type="common">Pacific transparent sea squirt</name>
    <dbReference type="NCBI Taxonomy" id="51511"/>
    <lineage>
        <taxon>Eukaryota</taxon>
        <taxon>Metazoa</taxon>
        <taxon>Chordata</taxon>
        <taxon>Tunicata</taxon>
        <taxon>Ascidiacea</taxon>
        <taxon>Phlebobranchia</taxon>
        <taxon>Cionidae</taxon>
        <taxon>Ciona</taxon>
    </lineage>
</organism>
<dbReference type="SMART" id="SM00209">
    <property type="entry name" value="TSP1"/>
    <property type="match status" value="6"/>
</dbReference>
<dbReference type="Gene3D" id="2.60.120.830">
    <property type="match status" value="1"/>
</dbReference>
<accession>H2YS02</accession>
<proteinExistence type="predicted"/>
<dbReference type="InParanoid" id="H2YS02"/>
<dbReference type="Pfam" id="PF05986">
    <property type="entry name" value="ADAMTS_spacer1"/>
    <property type="match status" value="1"/>
</dbReference>
<keyword evidence="4" id="KW-0677">Repeat</keyword>
<feature type="domain" description="PLAC" evidence="6">
    <location>
        <begin position="585"/>
        <end position="622"/>
    </location>
</feature>
<keyword evidence="2" id="KW-0964">Secreted</keyword>
<dbReference type="InterPro" id="IPR050439">
    <property type="entry name" value="ADAMTS_ADAMTS-like"/>
</dbReference>
<dbReference type="PANTHER" id="PTHR13723">
    <property type="entry name" value="ADAMTS A DISINTEGRIN AND METALLOPROTEASE WITH THROMBOSPONDIN MOTIFS PROTEASE"/>
    <property type="match status" value="1"/>
</dbReference>
<dbReference type="GO" id="GO:0005576">
    <property type="term" value="C:extracellular region"/>
    <property type="evidence" value="ECO:0007669"/>
    <property type="project" value="UniProtKB-SubCell"/>
</dbReference>
<reference evidence="7" key="3">
    <citation type="submission" date="2025-09" db="UniProtKB">
        <authorList>
            <consortium name="Ensembl"/>
        </authorList>
    </citation>
    <scope>IDENTIFICATION</scope>
</reference>
<dbReference type="OMA" id="YECAFLE"/>
<dbReference type="PANTHER" id="PTHR13723:SF316">
    <property type="entry name" value="LONELY HEART, ISOFORM A"/>
    <property type="match status" value="1"/>
</dbReference>
<keyword evidence="8" id="KW-1185">Reference proteome</keyword>